<reference evidence="8" key="1">
    <citation type="submission" date="2016-10" db="EMBL/GenBank/DDBJ databases">
        <title>Frankia sp. NRRL B-16386 Genome sequencing.</title>
        <authorList>
            <person name="Ghodhbane-Gtari F."/>
            <person name="Swanson E."/>
            <person name="Gueddou A."/>
            <person name="Hezbri K."/>
            <person name="Ktari K."/>
            <person name="Nouioui I."/>
            <person name="Morris K."/>
            <person name="Simpson S."/>
            <person name="Abebe-Akele F."/>
            <person name="Thomas K."/>
            <person name="Gtari M."/>
            <person name="Tisa L.S."/>
        </authorList>
    </citation>
    <scope>NUCLEOTIDE SEQUENCE [LARGE SCALE GENOMIC DNA]</scope>
    <source>
        <strain evidence="8">NRRL B-16386</strain>
    </source>
</reference>
<dbReference type="InterPro" id="IPR023772">
    <property type="entry name" value="DNA-bd_HTH_TetR-type_CS"/>
</dbReference>
<gene>
    <name evidence="7" type="ORF">BL253_03455</name>
</gene>
<dbReference type="Proteomes" id="UP000188929">
    <property type="component" value="Unassembled WGS sequence"/>
</dbReference>
<dbReference type="PROSITE" id="PS01081">
    <property type="entry name" value="HTH_TETR_1"/>
    <property type="match status" value="1"/>
</dbReference>
<accession>A0A1V2IHZ4</accession>
<dbReference type="PROSITE" id="PS50977">
    <property type="entry name" value="HTH_TETR_2"/>
    <property type="match status" value="1"/>
</dbReference>
<dbReference type="InterPro" id="IPR009057">
    <property type="entry name" value="Homeodomain-like_sf"/>
</dbReference>
<evidence type="ECO:0000259" key="6">
    <source>
        <dbReference type="PROSITE" id="PS50977"/>
    </source>
</evidence>
<dbReference type="PANTHER" id="PTHR30055">
    <property type="entry name" value="HTH-TYPE TRANSCRIPTIONAL REGULATOR RUTR"/>
    <property type="match status" value="1"/>
</dbReference>
<keyword evidence="3 5" id="KW-0238">DNA-binding</keyword>
<dbReference type="GO" id="GO:0003700">
    <property type="term" value="F:DNA-binding transcription factor activity"/>
    <property type="evidence" value="ECO:0007669"/>
    <property type="project" value="TreeGrafter"/>
</dbReference>
<protein>
    <recommendedName>
        <fullName evidence="6">HTH tetR-type domain-containing protein</fullName>
    </recommendedName>
</protein>
<keyword evidence="1" id="KW-0678">Repressor</keyword>
<feature type="DNA-binding region" description="H-T-H motif" evidence="5">
    <location>
        <begin position="35"/>
        <end position="54"/>
    </location>
</feature>
<dbReference type="STRING" id="1834516.BL253_03455"/>
<dbReference type="InterPro" id="IPR001647">
    <property type="entry name" value="HTH_TetR"/>
</dbReference>
<dbReference type="Gene3D" id="1.10.357.10">
    <property type="entry name" value="Tetracycline Repressor, domain 2"/>
    <property type="match status" value="2"/>
</dbReference>
<dbReference type="InterPro" id="IPR039538">
    <property type="entry name" value="BetI_C"/>
</dbReference>
<comment type="caution">
    <text evidence="7">The sequence shown here is derived from an EMBL/GenBank/DDBJ whole genome shotgun (WGS) entry which is preliminary data.</text>
</comment>
<evidence type="ECO:0000313" key="7">
    <source>
        <dbReference type="EMBL" id="ONH32803.1"/>
    </source>
</evidence>
<evidence type="ECO:0000256" key="1">
    <source>
        <dbReference type="ARBA" id="ARBA00022491"/>
    </source>
</evidence>
<name>A0A1V2IHZ4_9ACTN</name>
<evidence type="ECO:0000313" key="8">
    <source>
        <dbReference type="Proteomes" id="UP000188929"/>
    </source>
</evidence>
<dbReference type="AlphaFoldDB" id="A0A1V2IHZ4"/>
<evidence type="ECO:0000256" key="3">
    <source>
        <dbReference type="ARBA" id="ARBA00023125"/>
    </source>
</evidence>
<dbReference type="Pfam" id="PF00440">
    <property type="entry name" value="TetR_N"/>
    <property type="match status" value="1"/>
</dbReference>
<dbReference type="Pfam" id="PF13977">
    <property type="entry name" value="TetR_C_6"/>
    <property type="match status" value="1"/>
</dbReference>
<dbReference type="PANTHER" id="PTHR30055:SF229">
    <property type="entry name" value="HTH-TYPE TRANSCRIPTIONAL REPRESSOR RV1474C"/>
    <property type="match status" value="1"/>
</dbReference>
<dbReference type="RefSeq" id="WP_241834484.1">
    <property type="nucleotide sequence ID" value="NZ_MOMC01000008.1"/>
</dbReference>
<dbReference type="InterPro" id="IPR050109">
    <property type="entry name" value="HTH-type_TetR-like_transc_reg"/>
</dbReference>
<dbReference type="SUPFAM" id="SSF46689">
    <property type="entry name" value="Homeodomain-like"/>
    <property type="match status" value="1"/>
</dbReference>
<feature type="domain" description="HTH tetR-type" evidence="6">
    <location>
        <begin position="12"/>
        <end position="72"/>
    </location>
</feature>
<evidence type="ECO:0000256" key="4">
    <source>
        <dbReference type="ARBA" id="ARBA00023163"/>
    </source>
</evidence>
<dbReference type="SUPFAM" id="SSF48498">
    <property type="entry name" value="Tetracyclin repressor-like, C-terminal domain"/>
    <property type="match status" value="1"/>
</dbReference>
<dbReference type="EMBL" id="MOMC01000008">
    <property type="protein sequence ID" value="ONH32803.1"/>
    <property type="molecule type" value="Genomic_DNA"/>
</dbReference>
<dbReference type="GO" id="GO:0000976">
    <property type="term" value="F:transcription cis-regulatory region binding"/>
    <property type="evidence" value="ECO:0007669"/>
    <property type="project" value="TreeGrafter"/>
</dbReference>
<evidence type="ECO:0000256" key="2">
    <source>
        <dbReference type="ARBA" id="ARBA00023015"/>
    </source>
</evidence>
<keyword evidence="4" id="KW-0804">Transcription</keyword>
<dbReference type="PRINTS" id="PR00455">
    <property type="entry name" value="HTHTETR"/>
</dbReference>
<organism evidence="7 8">
    <name type="scientific">Pseudofrankia asymbiotica</name>
    <dbReference type="NCBI Taxonomy" id="1834516"/>
    <lineage>
        <taxon>Bacteria</taxon>
        <taxon>Bacillati</taxon>
        <taxon>Actinomycetota</taxon>
        <taxon>Actinomycetes</taxon>
        <taxon>Frankiales</taxon>
        <taxon>Frankiaceae</taxon>
        <taxon>Pseudofrankia</taxon>
    </lineage>
</organism>
<sequence>MTVPKVSEEHSRARRQQILDAAARCFTRTGFHRATVADIVAESGLSAGLLYRYFADKDAIVVAIATQWHDAQSASLHLPGPGDDQRPWLTPEAAAETASPRAAGEVAGAPGPVPTVAGPDGGTAVGAGRARLAAITAGYLDMLRSLGEPAERERVRLGVQVWAEALRAPAIHTVARQGVDEPRAAITALVRAARERGELPATLPADGTARVLIAIYQGLALQTAWDEDLDHAAAADAVAALLSALAAPAAAAVDGAP</sequence>
<keyword evidence="8" id="KW-1185">Reference proteome</keyword>
<keyword evidence="2" id="KW-0805">Transcription regulation</keyword>
<proteinExistence type="predicted"/>
<evidence type="ECO:0000256" key="5">
    <source>
        <dbReference type="PROSITE-ProRule" id="PRU00335"/>
    </source>
</evidence>
<dbReference type="InterPro" id="IPR036271">
    <property type="entry name" value="Tet_transcr_reg_TetR-rel_C_sf"/>
</dbReference>